<comment type="caution">
    <text evidence="1">The sequence shown here is derived from an EMBL/GenBank/DDBJ whole genome shotgun (WGS) entry which is preliminary data.</text>
</comment>
<dbReference type="Proteomes" id="UP000477722">
    <property type="component" value="Unassembled WGS sequence"/>
</dbReference>
<dbReference type="RefSeq" id="WP_165296680.1">
    <property type="nucleotide sequence ID" value="NZ_JAAKZZ010000005.1"/>
</dbReference>
<protein>
    <submittedName>
        <fullName evidence="1">Uncharacterized protein</fullName>
    </submittedName>
</protein>
<proteinExistence type="predicted"/>
<accession>A0A6G4WP85</accession>
<dbReference type="AlphaFoldDB" id="A0A6G4WP85"/>
<reference evidence="1 2" key="1">
    <citation type="submission" date="2020-02" db="EMBL/GenBank/DDBJ databases">
        <title>Whole-genome analyses of novel actinobacteria.</title>
        <authorList>
            <person name="Sahin N."/>
            <person name="Tatar D."/>
        </authorList>
    </citation>
    <scope>NUCLEOTIDE SEQUENCE [LARGE SCALE GENOMIC DNA]</scope>
    <source>
        <strain evidence="1 2">SB3404</strain>
    </source>
</reference>
<dbReference type="EMBL" id="JAAKZZ010000005">
    <property type="protein sequence ID" value="NGO67015.1"/>
    <property type="molecule type" value="Genomic_DNA"/>
</dbReference>
<evidence type="ECO:0000313" key="2">
    <source>
        <dbReference type="Proteomes" id="UP000477722"/>
    </source>
</evidence>
<sequence length="92" mass="10834">MSRARFTDFGRWTAGTWTTDVPGVWFAIGYVYTRDVKPYGVCGPAITIGRRTWAVCARHPRAEYKARKDDPWATENEEFRPLPRARKGRWWR</sequence>
<keyword evidence="2" id="KW-1185">Reference proteome</keyword>
<gene>
    <name evidence="1" type="ORF">G5C65_01270</name>
</gene>
<organism evidence="1 2">
    <name type="scientific">Streptomyces boncukensis</name>
    <dbReference type="NCBI Taxonomy" id="2711219"/>
    <lineage>
        <taxon>Bacteria</taxon>
        <taxon>Bacillati</taxon>
        <taxon>Actinomycetota</taxon>
        <taxon>Actinomycetes</taxon>
        <taxon>Kitasatosporales</taxon>
        <taxon>Streptomycetaceae</taxon>
        <taxon>Streptomyces</taxon>
    </lineage>
</organism>
<evidence type="ECO:0000313" key="1">
    <source>
        <dbReference type="EMBL" id="NGO67015.1"/>
    </source>
</evidence>
<name>A0A6G4WP85_9ACTN</name>